<evidence type="ECO:0000256" key="1">
    <source>
        <dbReference type="SAM" id="MobiDB-lite"/>
    </source>
</evidence>
<proteinExistence type="predicted"/>
<dbReference type="AlphaFoldDB" id="A0A7J6WH99"/>
<feature type="compositionally biased region" description="Polar residues" evidence="1">
    <location>
        <begin position="1"/>
        <end position="11"/>
    </location>
</feature>
<reference evidence="2 3" key="1">
    <citation type="submission" date="2020-06" db="EMBL/GenBank/DDBJ databases">
        <title>Transcriptomic and genomic resources for Thalictrum thalictroides and T. hernandezii: Facilitating candidate gene discovery in an emerging model plant lineage.</title>
        <authorList>
            <person name="Arias T."/>
            <person name="Riano-Pachon D.M."/>
            <person name="Di Stilio V.S."/>
        </authorList>
    </citation>
    <scope>NUCLEOTIDE SEQUENCE [LARGE SCALE GENOMIC DNA]</scope>
    <source>
        <strain evidence="3">cv. WT478/WT964</strain>
        <tissue evidence="2">Leaves</tissue>
    </source>
</reference>
<evidence type="ECO:0000313" key="2">
    <source>
        <dbReference type="EMBL" id="KAF5196287.1"/>
    </source>
</evidence>
<name>A0A7J6WH99_THATH</name>
<evidence type="ECO:0000313" key="3">
    <source>
        <dbReference type="Proteomes" id="UP000554482"/>
    </source>
</evidence>
<protein>
    <submittedName>
        <fullName evidence="2">Uncharacterized protein</fullName>
    </submittedName>
</protein>
<accession>A0A7J6WH99</accession>
<sequence>MSDVGNSSQPFADSASPGLNPKGRTNSEVMENTSQSVRKLKFNSFGLPIGPGSEKVATKLGKLAKTNIQISYPTWHLVAPDIKGAVWKELKRKLEGLFAIMRQTGGVETLDSGPIFDTFGVDKRGRVRFVGPISRKALLASSFARQMLEEVDLEWDVWRQEMNVLQENKEKIMSQLNELVECLKSGKYNQVPSQHTPSHDSHNNASSNHFGSPSYSQVSHISCAILSHTGVVVAYGTKTPISIERVVNGHCMQSREAKVLIDELKDRSYSVWGGEQDGAKTLGDVARGSYLYWHDDFLPPMDN</sequence>
<feature type="region of interest" description="Disordered" evidence="1">
    <location>
        <begin position="1"/>
        <end position="33"/>
    </location>
</feature>
<feature type="region of interest" description="Disordered" evidence="1">
    <location>
        <begin position="190"/>
        <end position="211"/>
    </location>
</feature>
<organism evidence="2 3">
    <name type="scientific">Thalictrum thalictroides</name>
    <name type="common">Rue-anemone</name>
    <name type="synonym">Anemone thalictroides</name>
    <dbReference type="NCBI Taxonomy" id="46969"/>
    <lineage>
        <taxon>Eukaryota</taxon>
        <taxon>Viridiplantae</taxon>
        <taxon>Streptophyta</taxon>
        <taxon>Embryophyta</taxon>
        <taxon>Tracheophyta</taxon>
        <taxon>Spermatophyta</taxon>
        <taxon>Magnoliopsida</taxon>
        <taxon>Ranunculales</taxon>
        <taxon>Ranunculaceae</taxon>
        <taxon>Thalictroideae</taxon>
        <taxon>Thalictrum</taxon>
    </lineage>
</organism>
<feature type="compositionally biased region" description="Polar residues" evidence="1">
    <location>
        <begin position="23"/>
        <end position="33"/>
    </location>
</feature>
<comment type="caution">
    <text evidence="2">The sequence shown here is derived from an EMBL/GenBank/DDBJ whole genome shotgun (WGS) entry which is preliminary data.</text>
</comment>
<gene>
    <name evidence="2" type="ORF">FRX31_014126</name>
</gene>
<dbReference type="Proteomes" id="UP000554482">
    <property type="component" value="Unassembled WGS sequence"/>
</dbReference>
<dbReference type="EMBL" id="JABWDY010016195">
    <property type="protein sequence ID" value="KAF5196287.1"/>
    <property type="molecule type" value="Genomic_DNA"/>
</dbReference>
<keyword evidence="3" id="KW-1185">Reference proteome</keyword>